<evidence type="ECO:0000256" key="3">
    <source>
        <dbReference type="ARBA" id="ARBA00022723"/>
    </source>
</evidence>
<proteinExistence type="predicted"/>
<evidence type="ECO:0000259" key="8">
    <source>
        <dbReference type="Pfam" id="PF12801"/>
    </source>
</evidence>
<dbReference type="Proteomes" id="UP000027153">
    <property type="component" value="Unassembled WGS sequence"/>
</dbReference>
<dbReference type="PANTHER" id="PTHR30176:SF3">
    <property type="entry name" value="FERREDOXIN-TYPE PROTEIN NAPH"/>
    <property type="match status" value="1"/>
</dbReference>
<keyword evidence="6" id="KW-0411">Iron-sulfur</keyword>
<dbReference type="SUPFAM" id="SSF54862">
    <property type="entry name" value="4Fe-4S ferredoxins"/>
    <property type="match status" value="1"/>
</dbReference>
<dbReference type="Pfam" id="PF12801">
    <property type="entry name" value="Fer4_5"/>
    <property type="match status" value="2"/>
</dbReference>
<reference evidence="9 10" key="1">
    <citation type="journal article" date="2013" name="Nature">
        <title>Anaerobic oxidation of methane coupled to nitrate reduction in a novel archaeal lineage.</title>
        <authorList>
            <person name="Haroon M.F."/>
            <person name="Hu S."/>
            <person name="Shi Y."/>
            <person name="Imelfort M."/>
            <person name="Keller J."/>
            <person name="Hugenholtz P."/>
            <person name="Yuan Z."/>
            <person name="Tyson G.W."/>
        </authorList>
    </citation>
    <scope>NUCLEOTIDE SEQUENCE [LARGE SCALE GENOMIC DNA]</scope>
    <source>
        <strain evidence="9 10">ANME-2d</strain>
    </source>
</reference>
<keyword evidence="5" id="KW-0408">Iron</keyword>
<evidence type="ECO:0000256" key="1">
    <source>
        <dbReference type="ARBA" id="ARBA00022448"/>
    </source>
</evidence>
<feature type="transmembrane region" description="Helical" evidence="7">
    <location>
        <begin position="12"/>
        <end position="31"/>
    </location>
</feature>
<feature type="transmembrane region" description="Helical" evidence="7">
    <location>
        <begin position="125"/>
        <end position="151"/>
    </location>
</feature>
<evidence type="ECO:0000256" key="5">
    <source>
        <dbReference type="ARBA" id="ARBA00023004"/>
    </source>
</evidence>
<keyword evidence="10" id="KW-1185">Reference proteome</keyword>
<feature type="domain" description="4Fe-4S ferredoxin-type" evidence="8">
    <location>
        <begin position="46"/>
        <end position="79"/>
    </location>
</feature>
<comment type="caution">
    <text evidence="9">The sequence shown here is derived from an EMBL/GenBank/DDBJ whole genome shotgun (WGS) entry which is preliminary data.</text>
</comment>
<dbReference type="InterPro" id="IPR017896">
    <property type="entry name" value="4Fe4S_Fe-S-bd"/>
</dbReference>
<dbReference type="OrthoDB" id="23478at2157"/>
<dbReference type="GO" id="GO:0046872">
    <property type="term" value="F:metal ion binding"/>
    <property type="evidence" value="ECO:0007669"/>
    <property type="project" value="UniProtKB-KW"/>
</dbReference>
<accession>A0A062V4X1</accession>
<keyword evidence="1" id="KW-0813">Transport</keyword>
<dbReference type="AlphaFoldDB" id="A0A062V4X1"/>
<dbReference type="GO" id="GO:0005886">
    <property type="term" value="C:plasma membrane"/>
    <property type="evidence" value="ECO:0007669"/>
    <property type="project" value="TreeGrafter"/>
</dbReference>
<name>A0A062V4X1_9EURY</name>
<feature type="transmembrane region" description="Helical" evidence="7">
    <location>
        <begin position="94"/>
        <end position="113"/>
    </location>
</feature>
<keyword evidence="3" id="KW-0479">Metal-binding</keyword>
<gene>
    <name evidence="9" type="ORF">ANME2D_02399</name>
</gene>
<evidence type="ECO:0000313" key="9">
    <source>
        <dbReference type="EMBL" id="KCZ71663.1"/>
    </source>
</evidence>
<keyword evidence="7" id="KW-0472">Membrane</keyword>
<evidence type="ECO:0000256" key="4">
    <source>
        <dbReference type="ARBA" id="ARBA00022982"/>
    </source>
</evidence>
<evidence type="ECO:0000313" key="10">
    <source>
        <dbReference type="Proteomes" id="UP000027153"/>
    </source>
</evidence>
<keyword evidence="7" id="KW-1133">Transmembrane helix</keyword>
<evidence type="ECO:0000256" key="6">
    <source>
        <dbReference type="ARBA" id="ARBA00023014"/>
    </source>
</evidence>
<dbReference type="InterPro" id="IPR051684">
    <property type="entry name" value="Electron_Trans/Redox"/>
</dbReference>
<dbReference type="GO" id="GO:0051539">
    <property type="term" value="F:4 iron, 4 sulfur cluster binding"/>
    <property type="evidence" value="ECO:0007669"/>
    <property type="project" value="UniProtKB-KW"/>
</dbReference>
<keyword evidence="7" id="KW-0812">Transmembrane</keyword>
<sequence>MYKFSKIRKTVQLTSLMVSSVIFVIALYGIATHNDKYFEIGLLLIGAILAGGILLASVLGRFWCGWLCPRGTFLEYVLGKVSYRSSIPKRLRTTGFKLFIASIMAIMFIIVLLEKNPLLISQDILASIGGFIVFICIATTLLISIPLGIIYMPRTWCSFCPVGYAQSILSKNKILHISIEDCKNCKKCHTECHMDICKDYTGKSRTIEHPDCFACFKCTDSCKIGANRPIISPKIEKSAN</sequence>
<protein>
    <recommendedName>
        <fullName evidence="8">4Fe-4S ferredoxin-type domain-containing protein</fullName>
    </recommendedName>
</protein>
<dbReference type="EMBL" id="JMIY01000005">
    <property type="protein sequence ID" value="KCZ71663.1"/>
    <property type="molecule type" value="Genomic_DNA"/>
</dbReference>
<dbReference type="RefSeq" id="WP_048091747.1">
    <property type="nucleotide sequence ID" value="NZ_JMIY01000005.1"/>
</dbReference>
<evidence type="ECO:0000256" key="7">
    <source>
        <dbReference type="SAM" id="Phobius"/>
    </source>
</evidence>
<keyword evidence="2" id="KW-0004">4Fe-4S</keyword>
<keyword evidence="4" id="KW-0249">Electron transport</keyword>
<feature type="domain" description="4Fe-4S ferredoxin-type" evidence="8">
    <location>
        <begin position="143"/>
        <end position="174"/>
    </location>
</feature>
<organism evidence="9 10">
    <name type="scientific">Candidatus Methanoperedens nitratireducens</name>
    <dbReference type="NCBI Taxonomy" id="1392998"/>
    <lineage>
        <taxon>Archaea</taxon>
        <taxon>Methanobacteriati</taxon>
        <taxon>Methanobacteriota</taxon>
        <taxon>Stenosarchaea group</taxon>
        <taxon>Methanomicrobia</taxon>
        <taxon>Methanosarcinales</taxon>
        <taxon>ANME-2 cluster</taxon>
        <taxon>Candidatus Methanoperedentaceae</taxon>
        <taxon>Candidatus Methanoperedens</taxon>
    </lineage>
</organism>
<feature type="transmembrane region" description="Helical" evidence="7">
    <location>
        <begin position="37"/>
        <end position="60"/>
    </location>
</feature>
<dbReference type="PANTHER" id="PTHR30176">
    <property type="entry name" value="FERREDOXIN-TYPE PROTEIN NAPH"/>
    <property type="match status" value="1"/>
</dbReference>
<evidence type="ECO:0000256" key="2">
    <source>
        <dbReference type="ARBA" id="ARBA00022485"/>
    </source>
</evidence>